<accession>A0ABS4YND2</accession>
<dbReference type="InterPro" id="IPR052188">
    <property type="entry name" value="Ni-pincer_cofactor_biosynth"/>
</dbReference>
<sequence length="343" mass="36274">MTANPQHTTRPPDPSARVASADPSAVHEGIAPSTPAASATPPAPTSLFHPGGTGFDVEAMTPEALQGEPLALADEVSAQLSTVQRLGVAYSGGVDSATLLALAVRALGTENVVALLGVSPSLARRERRLAHRVAAVIGIDVVEVPTHEGENPEYQKNDGARCFHCKDELFTRIGEDIVDAHRLDAVAYGENADDAQRRDRPGAGAATRHRVLRPLSSAGMTKQQVRDVAGALSLPVADKPAAPCLASRVPFGQSVTPEKLRQIDDLEDAVYEQGFSDCRVRHHGDVGRIELPTDELPRAMDPEIRTALVAAGKETGFAHVTIDLDGIRSGLFSLQILSSKPRG</sequence>
<feature type="compositionally biased region" description="Low complexity" evidence="1">
    <location>
        <begin position="31"/>
        <end position="40"/>
    </location>
</feature>
<feature type="region of interest" description="Disordered" evidence="1">
    <location>
        <begin position="1"/>
        <end position="57"/>
    </location>
</feature>
<dbReference type="InterPro" id="IPR005232">
    <property type="entry name" value="LarE"/>
</dbReference>
<dbReference type="CDD" id="cd01990">
    <property type="entry name" value="LarE-like"/>
    <property type="match status" value="1"/>
</dbReference>
<dbReference type="InterPro" id="IPR022310">
    <property type="entry name" value="NAD/GMP_synthase"/>
</dbReference>
<dbReference type="PANTHER" id="PTHR43169">
    <property type="entry name" value="EXSB FAMILY PROTEIN"/>
    <property type="match status" value="1"/>
</dbReference>
<gene>
    <name evidence="3" type="ORF">JOF44_002356</name>
</gene>
<feature type="domain" description="NAD/GMP synthase" evidence="2">
    <location>
        <begin position="86"/>
        <end position="146"/>
    </location>
</feature>
<dbReference type="PANTHER" id="PTHR43169:SF2">
    <property type="entry name" value="NAD_GMP SYNTHASE DOMAIN-CONTAINING PROTEIN"/>
    <property type="match status" value="1"/>
</dbReference>
<keyword evidence="4" id="KW-1185">Reference proteome</keyword>
<evidence type="ECO:0000259" key="2">
    <source>
        <dbReference type="Pfam" id="PF02540"/>
    </source>
</evidence>
<protein>
    <recommendedName>
        <fullName evidence="2">NAD/GMP synthase domain-containing protein</fullName>
    </recommendedName>
</protein>
<dbReference type="RefSeq" id="WP_342591767.1">
    <property type="nucleotide sequence ID" value="NZ_BAAAJV010000047.1"/>
</dbReference>
<name>A0ABS4YND2_9MICO</name>
<dbReference type="InterPro" id="IPR014729">
    <property type="entry name" value="Rossmann-like_a/b/a_fold"/>
</dbReference>
<dbReference type="NCBIfam" id="TIGR00268">
    <property type="entry name" value="ATP-dependent sacrificial sulfur transferase LarE"/>
    <property type="match status" value="1"/>
</dbReference>
<reference evidence="3 4" key="1">
    <citation type="submission" date="2021-03" db="EMBL/GenBank/DDBJ databases">
        <title>Sequencing the genomes of 1000 actinobacteria strains.</title>
        <authorList>
            <person name="Klenk H.-P."/>
        </authorList>
    </citation>
    <scope>NUCLEOTIDE SEQUENCE [LARGE SCALE GENOMIC DNA]</scope>
    <source>
        <strain evidence="3 4">DSM 14564</strain>
    </source>
</reference>
<dbReference type="SUPFAM" id="SSF52402">
    <property type="entry name" value="Adenine nucleotide alpha hydrolases-like"/>
    <property type="match status" value="1"/>
</dbReference>
<evidence type="ECO:0000313" key="3">
    <source>
        <dbReference type="EMBL" id="MBP2409453.1"/>
    </source>
</evidence>
<dbReference type="Gene3D" id="3.40.50.620">
    <property type="entry name" value="HUPs"/>
    <property type="match status" value="1"/>
</dbReference>
<dbReference type="Pfam" id="PF02540">
    <property type="entry name" value="NAD_synthase"/>
    <property type="match status" value="1"/>
</dbReference>
<dbReference type="Proteomes" id="UP000698222">
    <property type="component" value="Unassembled WGS sequence"/>
</dbReference>
<evidence type="ECO:0000313" key="4">
    <source>
        <dbReference type="Proteomes" id="UP000698222"/>
    </source>
</evidence>
<evidence type="ECO:0000256" key="1">
    <source>
        <dbReference type="SAM" id="MobiDB-lite"/>
    </source>
</evidence>
<organism evidence="3 4">
    <name type="scientific">Brachybacterium fresconis</name>
    <dbReference type="NCBI Taxonomy" id="173363"/>
    <lineage>
        <taxon>Bacteria</taxon>
        <taxon>Bacillati</taxon>
        <taxon>Actinomycetota</taxon>
        <taxon>Actinomycetes</taxon>
        <taxon>Micrococcales</taxon>
        <taxon>Dermabacteraceae</taxon>
        <taxon>Brachybacterium</taxon>
    </lineage>
</organism>
<dbReference type="EMBL" id="JAGIOC010000001">
    <property type="protein sequence ID" value="MBP2409453.1"/>
    <property type="molecule type" value="Genomic_DNA"/>
</dbReference>
<comment type="caution">
    <text evidence="3">The sequence shown here is derived from an EMBL/GenBank/DDBJ whole genome shotgun (WGS) entry which is preliminary data.</text>
</comment>
<proteinExistence type="predicted"/>